<keyword evidence="7 13" id="KW-0067">ATP-binding</keyword>
<dbReference type="GO" id="GO:0005524">
    <property type="term" value="F:ATP binding"/>
    <property type="evidence" value="ECO:0007669"/>
    <property type="project" value="UniProtKB-UniRule"/>
</dbReference>
<keyword evidence="3 13" id="KW-0547">Nucleotide-binding</keyword>
<evidence type="ECO:0000256" key="6">
    <source>
        <dbReference type="ARBA" id="ARBA00022806"/>
    </source>
</evidence>
<dbReference type="GO" id="GO:0006355">
    <property type="term" value="P:regulation of DNA-templated transcription"/>
    <property type="evidence" value="ECO:0007669"/>
    <property type="project" value="UniProtKB-UniRule"/>
</dbReference>
<evidence type="ECO:0000256" key="12">
    <source>
        <dbReference type="ARBA" id="ARBA00070128"/>
    </source>
</evidence>
<dbReference type="PROSITE" id="PS51194">
    <property type="entry name" value="HELICASE_CTER"/>
    <property type="match status" value="1"/>
</dbReference>
<dbReference type="CDD" id="cd17991">
    <property type="entry name" value="DEXHc_TRCF"/>
    <property type="match status" value="1"/>
</dbReference>
<comment type="function">
    <text evidence="13">Couples transcription and DNA repair by recognizing RNA polymerase (RNAP) stalled at DNA lesions. Mediates ATP-dependent release of RNAP and its truncated transcript from the DNA, and recruitment of nucleotide excision repair machinery to the damaged site.</text>
</comment>
<dbReference type="Gene3D" id="3.30.2060.10">
    <property type="entry name" value="Penicillin-binding protein 1b domain"/>
    <property type="match status" value="1"/>
</dbReference>
<evidence type="ECO:0000256" key="13">
    <source>
        <dbReference type="HAMAP-Rule" id="MF_00969"/>
    </source>
</evidence>
<dbReference type="Pfam" id="PF21132">
    <property type="entry name" value="MFD_D3"/>
    <property type="match status" value="1"/>
</dbReference>
<keyword evidence="18" id="KW-1185">Reference proteome</keyword>
<dbReference type="SUPFAM" id="SSF52540">
    <property type="entry name" value="P-loop containing nucleoside triphosphate hydrolases"/>
    <property type="match status" value="4"/>
</dbReference>
<accession>E7RW99</accession>
<dbReference type="GO" id="GO:0016787">
    <property type="term" value="F:hydrolase activity"/>
    <property type="evidence" value="ECO:0007669"/>
    <property type="project" value="UniProtKB-KW"/>
</dbReference>
<keyword evidence="4 13" id="KW-0227">DNA damage</keyword>
<dbReference type="SUPFAM" id="SSF141259">
    <property type="entry name" value="CarD-like"/>
    <property type="match status" value="1"/>
</dbReference>
<proteinExistence type="inferred from homology"/>
<dbReference type="SMART" id="SM00490">
    <property type="entry name" value="HELICc"/>
    <property type="match status" value="1"/>
</dbReference>
<dbReference type="SUPFAM" id="SSF143517">
    <property type="entry name" value="TRCF domain-like"/>
    <property type="match status" value="1"/>
</dbReference>
<dbReference type="Pfam" id="PF17757">
    <property type="entry name" value="UvrB_inter"/>
    <property type="match status" value="1"/>
</dbReference>
<dbReference type="Pfam" id="PF00271">
    <property type="entry name" value="Helicase_C"/>
    <property type="match status" value="1"/>
</dbReference>
<feature type="domain" description="Helicase C-terminal" evidence="16">
    <location>
        <begin position="886"/>
        <end position="1040"/>
    </location>
</feature>
<dbReference type="AlphaFoldDB" id="E7RW99"/>
<keyword evidence="8 13" id="KW-0238">DNA-binding</keyword>
<name>E7RW99_9BURK</name>
<dbReference type="Pfam" id="PF02559">
    <property type="entry name" value="CarD_TRCF_RID"/>
    <property type="match status" value="1"/>
</dbReference>
<dbReference type="eggNOG" id="COG1197">
    <property type="taxonomic scope" value="Bacteria"/>
</dbReference>
<dbReference type="Gene3D" id="3.90.1150.50">
    <property type="entry name" value="Transcription-repair-coupling factor, D7 domain"/>
    <property type="match status" value="1"/>
</dbReference>
<dbReference type="InterPro" id="IPR004576">
    <property type="entry name" value="Mfd"/>
</dbReference>
<evidence type="ECO:0000256" key="4">
    <source>
        <dbReference type="ARBA" id="ARBA00022763"/>
    </source>
</evidence>
<evidence type="ECO:0000256" key="7">
    <source>
        <dbReference type="ARBA" id="ARBA00022840"/>
    </source>
</evidence>
<dbReference type="PROSITE" id="PS51192">
    <property type="entry name" value="HELICASE_ATP_BIND_1"/>
    <property type="match status" value="1"/>
</dbReference>
<dbReference type="Gene3D" id="3.40.50.11180">
    <property type="match status" value="1"/>
</dbReference>
<evidence type="ECO:0000256" key="11">
    <source>
        <dbReference type="ARBA" id="ARBA00061399"/>
    </source>
</evidence>
<dbReference type="Proteomes" id="UP000011021">
    <property type="component" value="Unassembled WGS sequence"/>
</dbReference>
<dbReference type="EMBL" id="AEQP01000003">
    <property type="protein sequence ID" value="EFV95274.1"/>
    <property type="molecule type" value="Genomic_DNA"/>
</dbReference>
<feature type="compositionally biased region" description="Basic residues" evidence="14">
    <location>
        <begin position="1254"/>
        <end position="1264"/>
    </location>
</feature>
<keyword evidence="5 13" id="KW-0378">Hydrolase</keyword>
<dbReference type="SMART" id="SM00982">
    <property type="entry name" value="TRCF"/>
    <property type="match status" value="1"/>
</dbReference>
<dbReference type="GO" id="GO:0000716">
    <property type="term" value="P:transcription-coupled nucleotide-excision repair, DNA damage recognition"/>
    <property type="evidence" value="ECO:0007669"/>
    <property type="project" value="UniProtKB-UniRule"/>
</dbReference>
<dbReference type="FunFam" id="3.40.50.300:FF:000546">
    <property type="entry name" value="Transcription-repair-coupling factor"/>
    <property type="match status" value="1"/>
</dbReference>
<dbReference type="InterPro" id="IPR003711">
    <property type="entry name" value="CarD-like/TRCF_RID"/>
</dbReference>
<evidence type="ECO:0000256" key="3">
    <source>
        <dbReference type="ARBA" id="ARBA00022741"/>
    </source>
</evidence>
<dbReference type="InterPro" id="IPR014001">
    <property type="entry name" value="Helicase_ATP-bd"/>
</dbReference>
<dbReference type="PANTHER" id="PTHR47964:SF1">
    <property type="entry name" value="ATP-DEPENDENT DNA HELICASE HOMOLOG RECG, CHLOROPLASTIC"/>
    <property type="match status" value="1"/>
</dbReference>
<keyword evidence="9 13" id="KW-0234">DNA repair</keyword>
<dbReference type="InterPro" id="IPR041471">
    <property type="entry name" value="UvrB_inter"/>
</dbReference>
<dbReference type="Pfam" id="PF00270">
    <property type="entry name" value="DEAD"/>
    <property type="match status" value="1"/>
</dbReference>
<dbReference type="InterPro" id="IPR001650">
    <property type="entry name" value="Helicase_C-like"/>
</dbReference>
<evidence type="ECO:0000256" key="1">
    <source>
        <dbReference type="ARBA" id="ARBA00004496"/>
    </source>
</evidence>
<feature type="compositionally biased region" description="Low complexity" evidence="14">
    <location>
        <begin position="1234"/>
        <end position="1249"/>
    </location>
</feature>
<dbReference type="EC" id="3.6.4.-" evidence="13"/>
<evidence type="ECO:0000256" key="10">
    <source>
        <dbReference type="ARBA" id="ARBA00061104"/>
    </source>
</evidence>
<evidence type="ECO:0000313" key="17">
    <source>
        <dbReference type="EMBL" id="EFV95274.1"/>
    </source>
</evidence>
<dbReference type="HAMAP" id="MF_00969">
    <property type="entry name" value="TRCF"/>
    <property type="match status" value="1"/>
</dbReference>
<dbReference type="InterPro" id="IPR027417">
    <property type="entry name" value="P-loop_NTPase"/>
</dbReference>
<gene>
    <name evidence="13 17" type="primary">mfd</name>
    <name evidence="17" type="ORF">HMPREF0551_0762</name>
</gene>
<dbReference type="GO" id="GO:0003678">
    <property type="term" value="F:DNA helicase activity"/>
    <property type="evidence" value="ECO:0007669"/>
    <property type="project" value="TreeGrafter"/>
</dbReference>
<evidence type="ECO:0000256" key="2">
    <source>
        <dbReference type="ARBA" id="ARBA00022490"/>
    </source>
</evidence>
<dbReference type="GO" id="GO:0005737">
    <property type="term" value="C:cytoplasm"/>
    <property type="evidence" value="ECO:0007669"/>
    <property type="project" value="UniProtKB-SubCell"/>
</dbReference>
<dbReference type="PANTHER" id="PTHR47964">
    <property type="entry name" value="ATP-DEPENDENT DNA HELICASE HOMOLOG RECG, CHLOROPLASTIC"/>
    <property type="match status" value="1"/>
</dbReference>
<dbReference type="Gene3D" id="3.40.50.11140">
    <property type="match status" value="1"/>
</dbReference>
<dbReference type="SMART" id="SM01058">
    <property type="entry name" value="CarD_TRCF"/>
    <property type="match status" value="1"/>
</dbReference>
<dbReference type="NCBIfam" id="TIGR00580">
    <property type="entry name" value="mfd"/>
    <property type="match status" value="1"/>
</dbReference>
<dbReference type="GO" id="GO:0003684">
    <property type="term" value="F:damaged DNA binding"/>
    <property type="evidence" value="ECO:0007669"/>
    <property type="project" value="InterPro"/>
</dbReference>
<dbReference type="InterPro" id="IPR048635">
    <property type="entry name" value="MFD_D3"/>
</dbReference>
<evidence type="ECO:0000256" key="14">
    <source>
        <dbReference type="SAM" id="MobiDB-lite"/>
    </source>
</evidence>
<evidence type="ECO:0000259" key="16">
    <source>
        <dbReference type="PROSITE" id="PS51194"/>
    </source>
</evidence>
<comment type="caution">
    <text evidence="17">The sequence shown here is derived from an EMBL/GenBank/DDBJ whole genome shotgun (WGS) entry which is preliminary data.</text>
</comment>
<dbReference type="InterPro" id="IPR005118">
    <property type="entry name" value="TRCF_C"/>
</dbReference>
<reference evidence="17 18" key="1">
    <citation type="submission" date="2010-12" db="EMBL/GenBank/DDBJ databases">
        <authorList>
            <person name="Muzny D."/>
            <person name="Qin X."/>
            <person name="Deng J."/>
            <person name="Jiang H."/>
            <person name="Liu Y."/>
            <person name="Qu J."/>
            <person name="Song X.-Z."/>
            <person name="Zhang L."/>
            <person name="Thornton R."/>
            <person name="Coyle M."/>
            <person name="Francisco L."/>
            <person name="Jackson L."/>
            <person name="Javaid M."/>
            <person name="Korchina V."/>
            <person name="Kovar C."/>
            <person name="Mata R."/>
            <person name="Mathew T."/>
            <person name="Ngo R."/>
            <person name="Nguyen L."/>
            <person name="Nguyen N."/>
            <person name="Okwuonu G."/>
            <person name="Ongeri F."/>
            <person name="Pham C."/>
            <person name="Simmons D."/>
            <person name="Wilczek-Boney K."/>
            <person name="Hale W."/>
            <person name="Jakkamsetti A."/>
            <person name="Pham P."/>
            <person name="Ruth R."/>
            <person name="San Lucas F."/>
            <person name="Warren J."/>
            <person name="Zhang J."/>
            <person name="Zhao Z."/>
            <person name="Zhou C."/>
            <person name="Zhu D."/>
            <person name="Lee S."/>
            <person name="Bess C."/>
            <person name="Blankenburg K."/>
            <person name="Forbes L."/>
            <person name="Fu Q."/>
            <person name="Gubbala S."/>
            <person name="Hirani K."/>
            <person name="Jayaseelan J.C."/>
            <person name="Lara F."/>
            <person name="Munidasa M."/>
            <person name="Palculict T."/>
            <person name="Patil S."/>
            <person name="Pu L.-L."/>
            <person name="Saada N."/>
            <person name="Tang L."/>
            <person name="Weissenberger G."/>
            <person name="Zhu Y."/>
            <person name="Hemphill L."/>
            <person name="Shang Y."/>
            <person name="Youmans B."/>
            <person name="Ayvaz T."/>
            <person name="Ross M."/>
            <person name="Santibanez J."/>
            <person name="Aqrawi P."/>
            <person name="Gross S."/>
            <person name="Joshi V."/>
            <person name="Fowler G."/>
            <person name="Nazareth L."/>
            <person name="Reid J."/>
            <person name="Worley K."/>
            <person name="Petrosino J."/>
            <person name="Highlander S."/>
            <person name="Gibbs R."/>
        </authorList>
    </citation>
    <scope>NUCLEOTIDE SEQUENCE [LARGE SCALE GENOMIC DNA]</scope>
    <source>
        <strain evidence="17 18">ATCC 51599</strain>
    </source>
</reference>
<evidence type="ECO:0000256" key="5">
    <source>
        <dbReference type="ARBA" id="ARBA00022801"/>
    </source>
</evidence>
<keyword evidence="2 13" id="KW-0963">Cytoplasm</keyword>
<comment type="subcellular location">
    <subcellularLocation>
        <location evidence="1 13">Cytoplasm</location>
    </subcellularLocation>
</comment>
<dbReference type="STRING" id="887898.HMPREF0551_0762"/>
<dbReference type="InterPro" id="IPR047112">
    <property type="entry name" value="RecG/Mfd"/>
</dbReference>
<evidence type="ECO:0000313" key="18">
    <source>
        <dbReference type="Proteomes" id="UP000011021"/>
    </source>
</evidence>
<protein>
    <recommendedName>
        <fullName evidence="12 13">Transcription-repair-coupling factor</fullName>
        <shortName evidence="13">TRCF</shortName>
        <ecNumber evidence="13">3.6.4.-</ecNumber>
    </recommendedName>
</protein>
<evidence type="ECO:0000256" key="8">
    <source>
        <dbReference type="ARBA" id="ARBA00023125"/>
    </source>
</evidence>
<evidence type="ECO:0000259" key="15">
    <source>
        <dbReference type="PROSITE" id="PS51192"/>
    </source>
</evidence>
<dbReference type="SMART" id="SM00487">
    <property type="entry name" value="DEXDc"/>
    <property type="match status" value="1"/>
</dbReference>
<dbReference type="HOGENOM" id="CLU_005122_1_3_4"/>
<feature type="region of interest" description="Disordered" evidence="14">
    <location>
        <begin position="1234"/>
        <end position="1264"/>
    </location>
</feature>
<evidence type="ECO:0000256" key="9">
    <source>
        <dbReference type="ARBA" id="ARBA00023204"/>
    </source>
</evidence>
<organism evidence="17 18">
    <name type="scientific">Lautropia mirabilis ATCC 51599</name>
    <dbReference type="NCBI Taxonomy" id="887898"/>
    <lineage>
        <taxon>Bacteria</taxon>
        <taxon>Pseudomonadati</taxon>
        <taxon>Pseudomonadota</taxon>
        <taxon>Betaproteobacteria</taxon>
        <taxon>Burkholderiales</taxon>
        <taxon>Burkholderiaceae</taxon>
        <taxon>Lautropia</taxon>
    </lineage>
</organism>
<keyword evidence="6" id="KW-0347">Helicase</keyword>
<sequence>MFRACRSPHAFDRDDRFAILTASIHRLPAGFGSSDAWLLAQRLAPENATAASAAHDDPTERPPVTGKTRVIVCAQPADCSRLAAEIAWFAPSLAIARLPDWETLPYDSLSPHQDLVSERLSALYRLQGRKLDVLLVAASTAAHRLAPPSWLASRTFQFSQGMKLDEAALKAQLTLAGYEHVEQVLRPGEYTVRGGLIDLFPMGSPLPYRLDLFDDELDSLRTFDPDTQRSLYPVKAVKLLPGREFPLDEAARSAFRGRWRERFDGDPSRVALYRDIGNGVTASGIEYYLPLFFDETATLFDYLPEDAEIILHGDVQGQLQAFRADARQRFDFIGHDAERPALTPDELFLSPEQFFVRSQAFARFSLPTVSADARGIATVPIDGADTKASVREAAEGASNDARIDAAAPGDDAPKSAAGTESSEFGADGARTRAVHAVAVPNVAVNRRQDDPIGALRNVLDAPAPVAGIAEKRLIIAESLGRRETLQELFAESGLKMATAEDWQTAMATDATVVLTVGPLQRGFRLVDGQLLVITESELFPSFVRQGKRNKGQTTQVDTLIRDLSELKPGDPVVHAQHGIGRYMGLVNIDLGEGAAEFLHLSYANDATLYVPVAMLHLIGRYSGAAPENAPLHTLGSGQWDKARRKAAEKARDTAVELLDLYARRAARPGHAFKFDPAGYAAFAEGFGFEETPDQQAAIHAVVQDLIAPKPMDRLVCGDVGFGKTEVALRAAYVAASTGRQVAVLTPTTLLAEQHFQTFNDRFSSFPLNVAELSRFGTAKSTRNTLEGIESGKIDIVIGTHKLLSKDVKFRDLGLVIIDEEHRFGVRQKEALKNLRAEIDVLTLTATPIPRTLAMSLEGIRDFSVIATAPQKRLAIRTFVRKETGGTIREAMLRELKRGGQVYFLHNEVGTIENRRQMLAELVPEARIEVAHGQMPERELERVMRDFHQQRFNVLLCTTIIETGIDVPTANTIIMHRADKFGLAQLHQLRGRVGRSHHQAYAYLLIPDEEAITKDATKRLEAIQMMEELGAGFFLSMHDLEIRGAGEVLGDNQSGEMQEVGFSLYTDMLQQAVEALKSGREPDLAATLAHVPEIKLHAPALLPDDYCPDVHERLILYKRLANARDSVELSQLREELIDRFGKLPEAAQTLIESHRLRLMATEIGLAKIDADSDGILLQFDPEPRTPPTQILAFAQGRRDTSFAGQDRLRVKVASKDTAERIQTLRSILQALLPKAAAEPSAASTSPAGTASDRKAGKKKGKMVRS</sequence>
<feature type="region of interest" description="Disordered" evidence="14">
    <location>
        <begin position="391"/>
        <end position="427"/>
    </location>
</feature>
<dbReference type="Gene3D" id="2.40.10.170">
    <property type="match status" value="1"/>
</dbReference>
<comment type="similarity">
    <text evidence="10 13">In the N-terminal section; belongs to the UvrB family.</text>
</comment>
<dbReference type="InterPro" id="IPR036101">
    <property type="entry name" value="CarD-like/TRCF_RID_sf"/>
</dbReference>
<feature type="domain" description="Helicase ATP-binding" evidence="15">
    <location>
        <begin position="704"/>
        <end position="865"/>
    </location>
</feature>
<dbReference type="InterPro" id="IPR011545">
    <property type="entry name" value="DEAD/DEAH_box_helicase_dom"/>
</dbReference>
<dbReference type="Pfam" id="PF03461">
    <property type="entry name" value="TRCF"/>
    <property type="match status" value="1"/>
</dbReference>
<dbReference type="InterPro" id="IPR037235">
    <property type="entry name" value="TRCF-like_C_D7"/>
</dbReference>
<comment type="similarity">
    <text evidence="11 13">In the C-terminal section; belongs to the helicase family. RecG subfamily.</text>
</comment>
<dbReference type="Gene3D" id="3.40.50.300">
    <property type="entry name" value="P-loop containing nucleotide triphosphate hydrolases"/>
    <property type="match status" value="2"/>
</dbReference>
<dbReference type="FunFam" id="3.40.50.300:FF:000300">
    <property type="entry name" value="Transcription-repair-coupling factor"/>
    <property type="match status" value="1"/>
</dbReference>